<dbReference type="HOGENOM" id="CLU_1474361_0_0_11"/>
<dbReference type="eggNOG" id="COG0629">
    <property type="taxonomic scope" value="Bacteria"/>
</dbReference>
<gene>
    <name evidence="2" type="ordered locus">Sare_3730</name>
    <name evidence="3" type="ordered locus">Sare_3781</name>
</gene>
<sequence>MNANELLMGGGVKSAAFPTVGTCVSGRVVREPEARQQTTPEGVAKTFDNGDPMMQIIVQVHTDARDPQDADDDGVRALYIKGNMLSAVRDAVRKSGAKGIEVGATLTVTYTGDGEKKRAAWSAPKLYSATYIAPPAPANNILMGQPTTPAPQAVPATPPPADTAPAGVDPALWAQMSTDQRAKLRAAMGQ</sequence>
<name>A8M009_SALAI</name>
<organism evidence="2">
    <name type="scientific">Salinispora arenicola (strain CNS-205)</name>
    <dbReference type="NCBI Taxonomy" id="391037"/>
    <lineage>
        <taxon>Bacteria</taxon>
        <taxon>Bacillati</taxon>
        <taxon>Actinomycetota</taxon>
        <taxon>Actinomycetes</taxon>
        <taxon>Micromonosporales</taxon>
        <taxon>Micromonosporaceae</taxon>
        <taxon>Salinispora</taxon>
    </lineage>
</organism>
<dbReference type="KEGG" id="saq:Sare_3730"/>
<evidence type="ECO:0000313" key="3">
    <source>
        <dbReference type="EMBL" id="ABV99574.1"/>
    </source>
</evidence>
<feature type="compositionally biased region" description="Low complexity" evidence="1">
    <location>
        <begin position="144"/>
        <end position="155"/>
    </location>
</feature>
<reference evidence="2" key="1">
    <citation type="submission" date="2007-10" db="EMBL/GenBank/DDBJ databases">
        <title>Complete sequence of Salinispora arenicola CNS-205.</title>
        <authorList>
            <consortium name="US DOE Joint Genome Institute"/>
            <person name="Copeland A."/>
            <person name="Lucas S."/>
            <person name="Lapidus A."/>
            <person name="Barry K."/>
            <person name="Glavina del Rio T."/>
            <person name="Dalin E."/>
            <person name="Tice H."/>
            <person name="Pitluck S."/>
            <person name="Foster B."/>
            <person name="Schmutz J."/>
            <person name="Larimer F."/>
            <person name="Land M."/>
            <person name="Hauser L."/>
            <person name="Kyrpides N."/>
            <person name="Ivanova N."/>
            <person name="Jensen P.R."/>
            <person name="Moore B.S."/>
            <person name="Penn K."/>
            <person name="Jenkins C."/>
            <person name="Udwary D."/>
            <person name="Xiang L."/>
            <person name="Gontang E."/>
            <person name="Richardson P."/>
        </authorList>
    </citation>
    <scope>NUCLEOTIDE SEQUENCE [LARGE SCALE GENOMIC DNA]</scope>
    <source>
        <strain evidence="2">CNS-205</strain>
    </source>
</reference>
<proteinExistence type="predicted"/>
<dbReference type="EMBL" id="CP000850">
    <property type="protein sequence ID" value="ABV99523.1"/>
    <property type="molecule type" value="Genomic_DNA"/>
</dbReference>
<dbReference type="OrthoDB" id="4548637at2"/>
<dbReference type="STRING" id="391037.Sare_3730"/>
<accession>A8M009</accession>
<dbReference type="KEGG" id="saq:Sare_3781"/>
<protein>
    <submittedName>
        <fullName evidence="2">Uncharacterized protein</fullName>
    </submittedName>
</protein>
<dbReference type="PATRIC" id="fig|391037.6.peg.3760"/>
<evidence type="ECO:0000313" key="2">
    <source>
        <dbReference type="EMBL" id="ABV99523.1"/>
    </source>
</evidence>
<dbReference type="AlphaFoldDB" id="A8M009"/>
<dbReference type="EMBL" id="CP000850">
    <property type="protein sequence ID" value="ABV99574.1"/>
    <property type="molecule type" value="Genomic_DNA"/>
</dbReference>
<evidence type="ECO:0000256" key="1">
    <source>
        <dbReference type="SAM" id="MobiDB-lite"/>
    </source>
</evidence>
<feature type="region of interest" description="Disordered" evidence="1">
    <location>
        <begin position="144"/>
        <end position="168"/>
    </location>
</feature>